<dbReference type="OrthoDB" id="8179031at2759"/>
<accession>A0A8K0CU92</accession>
<dbReference type="GO" id="GO:0005615">
    <property type="term" value="C:extracellular space"/>
    <property type="evidence" value="ECO:0007669"/>
    <property type="project" value="TreeGrafter"/>
</dbReference>
<dbReference type="EMBL" id="VTPC01008643">
    <property type="protein sequence ID" value="KAF2892624.1"/>
    <property type="molecule type" value="Genomic_DNA"/>
</dbReference>
<dbReference type="GO" id="GO:0007623">
    <property type="term" value="P:circadian rhythm"/>
    <property type="evidence" value="ECO:0007669"/>
    <property type="project" value="UniProtKB-ARBA"/>
</dbReference>
<dbReference type="AlphaFoldDB" id="A0A8K0CU92"/>
<keyword evidence="5" id="KW-1185">Reference proteome</keyword>
<name>A0A8K0CU92_IGNLU</name>
<dbReference type="PANTHER" id="PTHR11008:SF39">
    <property type="entry name" value="CIRCADIAN CLOCK-CONTROLLED PROTEIN-LIKE PROTEIN"/>
    <property type="match status" value="1"/>
</dbReference>
<dbReference type="FunFam" id="3.15.10.30:FF:000001">
    <property type="entry name" value="Takeout-like protein 1"/>
    <property type="match status" value="1"/>
</dbReference>
<dbReference type="Pfam" id="PF06585">
    <property type="entry name" value="JHBP"/>
    <property type="match status" value="1"/>
</dbReference>
<dbReference type="PANTHER" id="PTHR11008">
    <property type="entry name" value="PROTEIN TAKEOUT-LIKE PROTEIN"/>
    <property type="match status" value="1"/>
</dbReference>
<evidence type="ECO:0000256" key="3">
    <source>
        <dbReference type="ARBA" id="ARBA00060902"/>
    </source>
</evidence>
<protein>
    <submittedName>
        <fullName evidence="4">Uncharacterized protein</fullName>
    </submittedName>
</protein>
<dbReference type="Gene3D" id="3.15.10.30">
    <property type="entry name" value="Haemolymph juvenile hormone binding protein"/>
    <property type="match status" value="1"/>
</dbReference>
<evidence type="ECO:0000256" key="1">
    <source>
        <dbReference type="ARBA" id="ARBA00022729"/>
    </source>
</evidence>
<dbReference type="SMART" id="SM00700">
    <property type="entry name" value="JHBP"/>
    <property type="match status" value="1"/>
</dbReference>
<evidence type="ECO:0000313" key="4">
    <source>
        <dbReference type="EMBL" id="KAF2892624.1"/>
    </source>
</evidence>
<comment type="caution">
    <text evidence="4">The sequence shown here is derived from an EMBL/GenBank/DDBJ whole genome shotgun (WGS) entry which is preliminary data.</text>
</comment>
<keyword evidence="1" id="KW-0732">Signal</keyword>
<comment type="similarity">
    <text evidence="3">Belongs to the TO family.</text>
</comment>
<evidence type="ECO:0000256" key="2">
    <source>
        <dbReference type="ARBA" id="ARBA00023108"/>
    </source>
</evidence>
<organism evidence="4 5">
    <name type="scientific">Ignelater luminosus</name>
    <name type="common">Cucubano</name>
    <name type="synonym">Pyrophorus luminosus</name>
    <dbReference type="NCBI Taxonomy" id="2038154"/>
    <lineage>
        <taxon>Eukaryota</taxon>
        <taxon>Metazoa</taxon>
        <taxon>Ecdysozoa</taxon>
        <taxon>Arthropoda</taxon>
        <taxon>Hexapoda</taxon>
        <taxon>Insecta</taxon>
        <taxon>Pterygota</taxon>
        <taxon>Neoptera</taxon>
        <taxon>Endopterygota</taxon>
        <taxon>Coleoptera</taxon>
        <taxon>Polyphaga</taxon>
        <taxon>Elateriformia</taxon>
        <taxon>Elateroidea</taxon>
        <taxon>Elateridae</taxon>
        <taxon>Agrypninae</taxon>
        <taxon>Pyrophorini</taxon>
        <taxon>Ignelater</taxon>
    </lineage>
</organism>
<sequence length="252" mass="28552">MQNSIATLVLSNVTLVFFIIITRSSCLIPSYIHVCQRNDPELVKCINNSITILKPHLKDGIPELEVPPLEPFLLDSVELQSGTDAARIGATLSNLKIWGATSFVIEELKPNLDKNIFRLKVLIPQLQMQGHYKTDTRVLFLNLRGEGPIYVNISNYHFECKLKGNKIKRDGEEYLEFEKMKLKIEVGTSSIRLENLFNGDPVLSKATSDAIDDNADIFVNEIKPNLQNALSEKFTNIANKITLRFTYKELFP</sequence>
<dbReference type="InterPro" id="IPR038606">
    <property type="entry name" value="To_sf"/>
</dbReference>
<dbReference type="Proteomes" id="UP000801492">
    <property type="component" value="Unassembled WGS sequence"/>
</dbReference>
<evidence type="ECO:0000313" key="5">
    <source>
        <dbReference type="Proteomes" id="UP000801492"/>
    </source>
</evidence>
<reference evidence="4" key="1">
    <citation type="submission" date="2019-08" db="EMBL/GenBank/DDBJ databases">
        <title>The genome of the North American firefly Photinus pyralis.</title>
        <authorList>
            <consortium name="Photinus pyralis genome working group"/>
            <person name="Fallon T.R."/>
            <person name="Sander Lower S.E."/>
            <person name="Weng J.-K."/>
        </authorList>
    </citation>
    <scope>NUCLEOTIDE SEQUENCE</scope>
    <source>
        <strain evidence="4">TRF0915ILg1</strain>
        <tissue evidence="4">Whole body</tissue>
    </source>
</reference>
<proteinExistence type="inferred from homology"/>
<dbReference type="InterPro" id="IPR010562">
    <property type="entry name" value="Haemolymph_juvenile_hormone-bd"/>
</dbReference>
<gene>
    <name evidence="4" type="ORF">ILUMI_13551</name>
</gene>
<keyword evidence="2" id="KW-0090">Biological rhythms</keyword>